<sequence length="217" mass="23601">MKQFAVIGLGRFGSSVALTLAKMGYEVLALDSDEERVNEIIEEVTHGVQIDALDEHALKAVGIRNFDVVVVAIGQDVQASILVTVMLKEMGVKYVVAKAQNALHGKVLERVGADKVVFPERDMGVKVAHALVSKNVMEQISLSPDYSLVEMLAPAQFVNKTLAQSGARNKYGVSILAIRRGDEMIISPGANQMIQEGDILVVIGRTEKLQKFETVEI</sequence>
<dbReference type="Pfam" id="PF02254">
    <property type="entry name" value="TrkA_N"/>
    <property type="match status" value="1"/>
</dbReference>
<evidence type="ECO:0000313" key="3">
    <source>
        <dbReference type="EMBL" id="SHE32637.1"/>
    </source>
</evidence>
<evidence type="ECO:0000313" key="4">
    <source>
        <dbReference type="Proteomes" id="UP000184148"/>
    </source>
</evidence>
<dbReference type="PROSITE" id="PS51202">
    <property type="entry name" value="RCK_C"/>
    <property type="match status" value="1"/>
</dbReference>
<dbReference type="SUPFAM" id="SSF51735">
    <property type="entry name" value="NAD(P)-binding Rossmann-fold domains"/>
    <property type="match status" value="1"/>
</dbReference>
<dbReference type="EMBL" id="FQUY01000001">
    <property type="protein sequence ID" value="SHE32637.1"/>
    <property type="molecule type" value="Genomic_DNA"/>
</dbReference>
<feature type="domain" description="RCK N-terminal" evidence="1">
    <location>
        <begin position="1"/>
        <end position="117"/>
    </location>
</feature>
<name>A0A1M4SKX9_9FIRM</name>
<dbReference type="PANTHER" id="PTHR43833">
    <property type="entry name" value="POTASSIUM CHANNEL PROTEIN 2-RELATED-RELATED"/>
    <property type="match status" value="1"/>
</dbReference>
<dbReference type="STRING" id="1121429.SAMN02745133_00152"/>
<dbReference type="Gene3D" id="3.40.50.720">
    <property type="entry name" value="NAD(P)-binding Rossmann-like Domain"/>
    <property type="match status" value="1"/>
</dbReference>
<dbReference type="GO" id="GO:0006813">
    <property type="term" value="P:potassium ion transport"/>
    <property type="evidence" value="ECO:0007669"/>
    <property type="project" value="InterPro"/>
</dbReference>
<dbReference type="SUPFAM" id="SSF116726">
    <property type="entry name" value="TrkA C-terminal domain-like"/>
    <property type="match status" value="1"/>
</dbReference>
<dbReference type="InterPro" id="IPR050721">
    <property type="entry name" value="Trk_Ktr_HKT_K-transport"/>
</dbReference>
<dbReference type="InterPro" id="IPR006037">
    <property type="entry name" value="RCK_C"/>
</dbReference>
<dbReference type="InterPro" id="IPR003148">
    <property type="entry name" value="RCK_N"/>
</dbReference>
<dbReference type="AlphaFoldDB" id="A0A1M4SKX9"/>
<organism evidence="3 4">
    <name type="scientific">Desulforamulus putei DSM 12395</name>
    <dbReference type="NCBI Taxonomy" id="1121429"/>
    <lineage>
        <taxon>Bacteria</taxon>
        <taxon>Bacillati</taxon>
        <taxon>Bacillota</taxon>
        <taxon>Clostridia</taxon>
        <taxon>Eubacteriales</taxon>
        <taxon>Peptococcaceae</taxon>
        <taxon>Desulforamulus</taxon>
    </lineage>
</organism>
<dbReference type="Proteomes" id="UP000184148">
    <property type="component" value="Unassembled WGS sequence"/>
</dbReference>
<accession>A0A1M4SKX9</accession>
<dbReference type="InterPro" id="IPR036721">
    <property type="entry name" value="RCK_C_sf"/>
</dbReference>
<reference evidence="4" key="1">
    <citation type="submission" date="2016-11" db="EMBL/GenBank/DDBJ databases">
        <authorList>
            <person name="Varghese N."/>
            <person name="Submissions S."/>
        </authorList>
    </citation>
    <scope>NUCLEOTIDE SEQUENCE [LARGE SCALE GENOMIC DNA]</scope>
    <source>
        <strain evidence="4">DSM 12395</strain>
    </source>
</reference>
<dbReference type="InterPro" id="IPR036291">
    <property type="entry name" value="NAD(P)-bd_dom_sf"/>
</dbReference>
<evidence type="ECO:0000259" key="2">
    <source>
        <dbReference type="PROSITE" id="PS51202"/>
    </source>
</evidence>
<dbReference type="PANTHER" id="PTHR43833:SF7">
    <property type="entry name" value="KTR SYSTEM POTASSIUM UPTAKE PROTEIN C"/>
    <property type="match status" value="1"/>
</dbReference>
<dbReference type="OrthoDB" id="9776294at2"/>
<dbReference type="Gene3D" id="3.30.70.1450">
    <property type="entry name" value="Regulator of K+ conductance, C-terminal domain"/>
    <property type="match status" value="1"/>
</dbReference>
<dbReference type="Pfam" id="PF02080">
    <property type="entry name" value="TrkA_C"/>
    <property type="match status" value="1"/>
</dbReference>
<protein>
    <submittedName>
        <fullName evidence="3">Trk system potassium uptake protein TrkA</fullName>
    </submittedName>
</protein>
<feature type="domain" description="RCK C-terminal" evidence="2">
    <location>
        <begin position="134"/>
        <end position="217"/>
    </location>
</feature>
<dbReference type="GO" id="GO:0008324">
    <property type="term" value="F:monoatomic cation transmembrane transporter activity"/>
    <property type="evidence" value="ECO:0007669"/>
    <property type="project" value="InterPro"/>
</dbReference>
<evidence type="ECO:0000259" key="1">
    <source>
        <dbReference type="PROSITE" id="PS51201"/>
    </source>
</evidence>
<gene>
    <name evidence="3" type="ORF">SAMN02745133_00152</name>
</gene>
<dbReference type="PROSITE" id="PS51201">
    <property type="entry name" value="RCK_N"/>
    <property type="match status" value="1"/>
</dbReference>
<keyword evidence="4" id="KW-1185">Reference proteome</keyword>
<dbReference type="RefSeq" id="WP_073234161.1">
    <property type="nucleotide sequence ID" value="NZ_FQUY01000001.1"/>
</dbReference>
<proteinExistence type="predicted"/>